<reference evidence="1" key="1">
    <citation type="submission" date="2020-07" db="EMBL/GenBank/DDBJ databases">
        <title>Vallitalea pronyensis genome.</title>
        <authorList>
            <person name="Postec A."/>
        </authorList>
    </citation>
    <scope>NUCLEOTIDE SEQUENCE</scope>
    <source>
        <strain evidence="1">FatNI3</strain>
    </source>
</reference>
<proteinExistence type="predicted"/>
<dbReference type="RefSeq" id="WP_212697289.1">
    <property type="nucleotide sequence ID" value="NZ_CP058649.1"/>
</dbReference>
<keyword evidence="2" id="KW-1185">Reference proteome</keyword>
<gene>
    <name evidence="1" type="ORF">HZI73_05695</name>
</gene>
<protein>
    <submittedName>
        <fullName evidence="1">DUF1848 domain-containing protein</fullName>
    </submittedName>
</protein>
<evidence type="ECO:0000313" key="1">
    <source>
        <dbReference type="EMBL" id="QUI21819.1"/>
    </source>
</evidence>
<sequence>MIISVSRRTDIPAFYTEWFFNRLKEGYVLVRNPMNNNQISKVSLKPEDVDCFVFWTKNPKNIMNHIHQLEHYHYYFQVSINPYDKTIETGVPKKKEIIHHFNDLSKKVGKEKVIWRYDPILLSDTIDIAYHFKYFDYMASQLENTTNKCVISFLDLYAKTKRNMSDVHLKEITPDDMKRLAKGLAEIAKGYKITIETCAEAIDLGAFGIQHGKCIDDQLIADIIGYSATIPKDTHQREDCGCVKSIDIGAYHTCPHGCIYCYANTNPQSALHNYEAHDPASPLLFGQIKGNEKITERKVERYFSDTQIKLL</sequence>
<dbReference type="Proteomes" id="UP000683246">
    <property type="component" value="Chromosome"/>
</dbReference>
<dbReference type="Pfam" id="PF08902">
    <property type="entry name" value="DUF1848"/>
    <property type="match status" value="1"/>
</dbReference>
<dbReference type="EMBL" id="CP058649">
    <property type="protein sequence ID" value="QUI21819.1"/>
    <property type="molecule type" value="Genomic_DNA"/>
</dbReference>
<organism evidence="1 2">
    <name type="scientific">Vallitalea pronyensis</name>
    <dbReference type="NCBI Taxonomy" id="1348613"/>
    <lineage>
        <taxon>Bacteria</taxon>
        <taxon>Bacillati</taxon>
        <taxon>Bacillota</taxon>
        <taxon>Clostridia</taxon>
        <taxon>Lachnospirales</taxon>
        <taxon>Vallitaleaceae</taxon>
        <taxon>Vallitalea</taxon>
    </lineage>
</organism>
<dbReference type="KEGG" id="vpy:HZI73_05695"/>
<dbReference type="InterPro" id="IPR014998">
    <property type="entry name" value="DUF1848"/>
</dbReference>
<dbReference type="AlphaFoldDB" id="A0A8J8MHP5"/>
<name>A0A8J8MHP5_9FIRM</name>
<evidence type="ECO:0000313" key="2">
    <source>
        <dbReference type="Proteomes" id="UP000683246"/>
    </source>
</evidence>
<accession>A0A8J8MHP5</accession>